<proteinExistence type="predicted"/>
<protein>
    <submittedName>
        <fullName evidence="2">Uncharacterized protein</fullName>
    </submittedName>
</protein>
<name>A0ABN1BKE0_9ACTN</name>
<organism evidence="2 3">
    <name type="scientific">Streptomyces olivaceiscleroticus</name>
    <dbReference type="NCBI Taxonomy" id="68245"/>
    <lineage>
        <taxon>Bacteria</taxon>
        <taxon>Bacillati</taxon>
        <taxon>Actinomycetota</taxon>
        <taxon>Actinomycetes</taxon>
        <taxon>Kitasatosporales</taxon>
        <taxon>Streptomycetaceae</taxon>
        <taxon>Streptomyces</taxon>
    </lineage>
</organism>
<comment type="caution">
    <text evidence="2">The sequence shown here is derived from an EMBL/GenBank/DDBJ whole genome shotgun (WGS) entry which is preliminary data.</text>
</comment>
<keyword evidence="3" id="KW-1185">Reference proteome</keyword>
<gene>
    <name evidence="2" type="ORF">GCM10010361_76630</name>
</gene>
<evidence type="ECO:0000256" key="1">
    <source>
        <dbReference type="SAM" id="MobiDB-lite"/>
    </source>
</evidence>
<sequence length="86" mass="9386">MEREETEPHVRFPARGSSGSKESLTPPTSRHFSPLIPSVNQLVGRVLKRSPGGLRNAAVRALGGRDFHSYRGRSAILVGYLTGMAR</sequence>
<dbReference type="EMBL" id="BAAABY010000064">
    <property type="protein sequence ID" value="GAA0499749.1"/>
    <property type="molecule type" value="Genomic_DNA"/>
</dbReference>
<feature type="region of interest" description="Disordered" evidence="1">
    <location>
        <begin position="1"/>
        <end position="35"/>
    </location>
</feature>
<evidence type="ECO:0000313" key="3">
    <source>
        <dbReference type="Proteomes" id="UP001500909"/>
    </source>
</evidence>
<feature type="compositionally biased region" description="Basic and acidic residues" evidence="1">
    <location>
        <begin position="1"/>
        <end position="10"/>
    </location>
</feature>
<accession>A0ABN1BKE0</accession>
<evidence type="ECO:0000313" key="2">
    <source>
        <dbReference type="EMBL" id="GAA0499749.1"/>
    </source>
</evidence>
<dbReference type="Proteomes" id="UP001500909">
    <property type="component" value="Unassembled WGS sequence"/>
</dbReference>
<reference evidence="2 3" key="1">
    <citation type="journal article" date="2019" name="Int. J. Syst. Evol. Microbiol.">
        <title>The Global Catalogue of Microorganisms (GCM) 10K type strain sequencing project: providing services to taxonomists for standard genome sequencing and annotation.</title>
        <authorList>
            <consortium name="The Broad Institute Genomics Platform"/>
            <consortium name="The Broad Institute Genome Sequencing Center for Infectious Disease"/>
            <person name="Wu L."/>
            <person name="Ma J."/>
        </authorList>
    </citation>
    <scope>NUCLEOTIDE SEQUENCE [LARGE SCALE GENOMIC DNA]</scope>
    <source>
        <strain evidence="2 3">JCM 4805</strain>
    </source>
</reference>
<feature type="compositionally biased region" description="Polar residues" evidence="1">
    <location>
        <begin position="17"/>
        <end position="31"/>
    </location>
</feature>